<evidence type="ECO:0000313" key="2">
    <source>
        <dbReference type="Proteomes" id="UP001604277"/>
    </source>
</evidence>
<dbReference type="EMBL" id="JBFOLJ010000003">
    <property type="protein sequence ID" value="KAL2547648.1"/>
    <property type="molecule type" value="Genomic_DNA"/>
</dbReference>
<dbReference type="Gene3D" id="1.25.40.10">
    <property type="entry name" value="Tetratricopeptide repeat domain"/>
    <property type="match status" value="1"/>
</dbReference>
<protein>
    <submittedName>
        <fullName evidence="1">Pentatricopeptide repeat-containing protein</fullName>
    </submittedName>
</protein>
<evidence type="ECO:0000313" key="1">
    <source>
        <dbReference type="EMBL" id="KAL2547648.1"/>
    </source>
</evidence>
<gene>
    <name evidence="1" type="ORF">Fot_09178</name>
</gene>
<dbReference type="AlphaFoldDB" id="A0ABD1WD94"/>
<keyword evidence="2" id="KW-1185">Reference proteome</keyword>
<reference evidence="2" key="1">
    <citation type="submission" date="2024-07" db="EMBL/GenBank/DDBJ databases">
        <title>Two chromosome-level genome assemblies of Korean endemic species Abeliophyllum distichum and Forsythia ovata (Oleaceae).</title>
        <authorList>
            <person name="Jang H."/>
        </authorList>
    </citation>
    <scope>NUCLEOTIDE SEQUENCE [LARGE SCALE GENOMIC DNA]</scope>
</reference>
<sequence length="233" mass="27258">MNHPQFRRLSMFIDLTNNTQIKKSLELPVISNFKKIPIPLPHRTIPEPKGQDLDYVNIAHSHLIHSDWDKLNKLASGLTPFRIKHIMLKTRKDYVLSLEFFKWVELQNPKLSTLDLQCIILHILTNHYKFKSAESILRKILEMGSFELAFPHKIFDALVYSYKMCESSPRVFDALFKTYAHLKKFRNATDAFCWMKEYGFFPTVESCNAYLSALNGLNRADIVLAFYKEMLPV</sequence>
<name>A0ABD1WD94_9LAMI</name>
<accession>A0ABD1WD94</accession>
<organism evidence="1 2">
    <name type="scientific">Forsythia ovata</name>
    <dbReference type="NCBI Taxonomy" id="205694"/>
    <lineage>
        <taxon>Eukaryota</taxon>
        <taxon>Viridiplantae</taxon>
        <taxon>Streptophyta</taxon>
        <taxon>Embryophyta</taxon>
        <taxon>Tracheophyta</taxon>
        <taxon>Spermatophyta</taxon>
        <taxon>Magnoliopsida</taxon>
        <taxon>eudicotyledons</taxon>
        <taxon>Gunneridae</taxon>
        <taxon>Pentapetalae</taxon>
        <taxon>asterids</taxon>
        <taxon>lamiids</taxon>
        <taxon>Lamiales</taxon>
        <taxon>Oleaceae</taxon>
        <taxon>Forsythieae</taxon>
        <taxon>Forsythia</taxon>
    </lineage>
</organism>
<dbReference type="InterPro" id="IPR011990">
    <property type="entry name" value="TPR-like_helical_dom_sf"/>
</dbReference>
<proteinExistence type="predicted"/>
<comment type="caution">
    <text evidence="1">The sequence shown here is derived from an EMBL/GenBank/DDBJ whole genome shotgun (WGS) entry which is preliminary data.</text>
</comment>
<dbReference type="Proteomes" id="UP001604277">
    <property type="component" value="Unassembled WGS sequence"/>
</dbReference>